<proteinExistence type="predicted"/>
<protein>
    <recommendedName>
        <fullName evidence="4">Phage-related minor tail protein</fullName>
    </recommendedName>
</protein>
<dbReference type="RefSeq" id="WP_038620870.1">
    <property type="nucleotide sequence ID" value="NZ_CP009553.3"/>
</dbReference>
<sequence>MFEAYKIGVRISLINHASMGLALLSKDFLRTESDAQKLESRIKSIKNMMIAGGAMTALGAGGLALFKGPLEEAKQFQTEVAKFTALGLGDATNRDAVKFAKGMDIMGSSARDNMVLLREATAIMGDFGHAKEVLPLLAKMKFGIESVMAGGSGAKFEQMFQAAIKTTELRGALIDRETGHVDLPNFKRVLDMMTQAYVASGGTVKPQDYLAAIKTGGVSTKLMNDEMFFFGLGHFMQESGGSRTGTASMSMFQNWAMGRMPQRVAEDMARVGLLDPKAIQYGTTGHIKRVDAMGIKDAKLFTENPFEWVTKVAVPQLMAQGLKGNDLNIALAKLLGIRTAANLADQFVREQKLAEKYIERSHKAQGIDGLYDNGKGTLQGKEIDLHAKWGNLLLRLGETVLPLAIRALERLIPMLENLTGWIEKNHAKVKILAGGFVVLSGALAFAGIVTMATASIRGLTLAIQSLSRAAGVGAVGAGASAGGSMLGRMAAGGLGGLKLGGPIAIAMGAVDAYQVSQDETLDRKAKQRAYGGVAGGVAGSLTGMYIGGAIGGLFGGVGAIPGAAIGGFIGNWLGGKGGEAAVGAFQNPAQATYSNEVRGHESTYIAQKPTQTVQVHSELKLDGRTIAEQVSTHQARALNRPLGSGMYDFGLALPPAGMNYAK</sequence>
<evidence type="ECO:0008006" key="4">
    <source>
        <dbReference type="Google" id="ProtNLM"/>
    </source>
</evidence>
<organism evidence="2 3">
    <name type="scientific">Pandoraea pnomenusa</name>
    <dbReference type="NCBI Taxonomy" id="93220"/>
    <lineage>
        <taxon>Bacteria</taxon>
        <taxon>Pseudomonadati</taxon>
        <taxon>Pseudomonadota</taxon>
        <taxon>Betaproteobacteria</taxon>
        <taxon>Burkholderiales</taxon>
        <taxon>Burkholderiaceae</taxon>
        <taxon>Pandoraea</taxon>
    </lineage>
</organism>
<reference evidence="2 3" key="1">
    <citation type="submission" date="2018-06" db="EMBL/GenBank/DDBJ databases">
        <authorList>
            <consortium name="Pathogen Informatics"/>
            <person name="Doyle S."/>
        </authorList>
    </citation>
    <scope>NUCLEOTIDE SEQUENCE [LARGE SCALE GENOMIC DNA]</scope>
    <source>
        <strain evidence="2 3">NCTC13160</strain>
    </source>
</reference>
<evidence type="ECO:0000313" key="3">
    <source>
        <dbReference type="Proteomes" id="UP000254573"/>
    </source>
</evidence>
<dbReference type="Proteomes" id="UP000254573">
    <property type="component" value="Unassembled WGS sequence"/>
</dbReference>
<evidence type="ECO:0000313" key="2">
    <source>
        <dbReference type="EMBL" id="SUA82008.1"/>
    </source>
</evidence>
<keyword evidence="1" id="KW-1133">Transmembrane helix</keyword>
<dbReference type="OrthoDB" id="8019720at2"/>
<accession>A0A378YYZ7</accession>
<name>A0A378YYZ7_9BURK</name>
<keyword evidence="1" id="KW-0472">Membrane</keyword>
<dbReference type="EMBL" id="UGSG01000001">
    <property type="protein sequence ID" value="SUA82008.1"/>
    <property type="molecule type" value="Genomic_DNA"/>
</dbReference>
<dbReference type="KEGG" id="ppnm:LV28_24790"/>
<keyword evidence="1" id="KW-0812">Transmembrane</keyword>
<gene>
    <name evidence="2" type="ORF">NCTC13160_04882</name>
</gene>
<dbReference type="AlphaFoldDB" id="A0A378YYZ7"/>
<evidence type="ECO:0000256" key="1">
    <source>
        <dbReference type="SAM" id="Phobius"/>
    </source>
</evidence>
<feature type="transmembrane region" description="Helical" evidence="1">
    <location>
        <begin position="431"/>
        <end position="456"/>
    </location>
</feature>